<proteinExistence type="inferred from homology"/>
<accession>A0A0B8QNQ6</accession>
<comment type="similarity">
    <text evidence="1 4">Belongs to the glycosyl hydrolase 32 family.</text>
</comment>
<sequence>MNNDTQTPNQFVQNKAAEINCHHRPGFHIAAPAGWINDPNGLCFHNGIYHAFYQHHPYSSDWGPMHWGHVTSKDMVHWEHQPIALAPGEEGTCFSGSAVSVGDTLALLYTGHSWLGEEGDDDHMKQIQCLATSEDGIHFQKQGIIIPDAPKADMVHFRDPKVWNEDDIWHMVVGMKDGEQGQIAYYQSDDLKNWDYKGVMTGARPGIGFMWECPDFFPLEDKRVVICSPMGMEADGYNNLNFHQNGYMVGDLDKETCKFSFEKFVELDYGHDFYACQTFEAEGGRRIAIAWMDMWHSEMPTKERGWCGALTLPRELKLDDNGKIWQTPIRELETLRQHRLDTSNLTKVDSQILDTGIEGDLLEIKAKFSLAGNSAERFGLMLRVGDAPFERTVLGYDNMAKRAFFDRTLSGEAVTGVRSIDLDTSSNSVELHIFLDRSSVEVFMNQGEQVITSRIYPSETSLGVKLFAENGSVELEELSIWSLEDIWK</sequence>
<dbReference type="InterPro" id="IPR013320">
    <property type="entry name" value="ConA-like_dom_sf"/>
</dbReference>
<keyword evidence="5" id="KW-0963">Cytoplasm</keyword>
<evidence type="ECO:0000259" key="7">
    <source>
        <dbReference type="Pfam" id="PF08244"/>
    </source>
</evidence>
<comment type="caution">
    <text evidence="8">The sequence shown here is derived from an EMBL/GenBank/DDBJ whole genome shotgun (WGS) entry which is preliminary data.</text>
</comment>
<dbReference type="GO" id="GO:0005737">
    <property type="term" value="C:cytoplasm"/>
    <property type="evidence" value="ECO:0007669"/>
    <property type="project" value="UniProtKB-SubCell"/>
</dbReference>
<dbReference type="UniPathway" id="UPA00238"/>
<evidence type="ECO:0000256" key="2">
    <source>
        <dbReference type="ARBA" id="ARBA00022801"/>
    </source>
</evidence>
<keyword evidence="2 4" id="KW-0378">Hydrolase</keyword>
<evidence type="ECO:0000256" key="1">
    <source>
        <dbReference type="ARBA" id="ARBA00009902"/>
    </source>
</evidence>
<dbReference type="STRING" id="1481914.JCM19241_322"/>
<dbReference type="AlphaFoldDB" id="A0A0B8QNQ6"/>
<evidence type="ECO:0000313" key="8">
    <source>
        <dbReference type="EMBL" id="GAM76024.1"/>
    </source>
</evidence>
<keyword evidence="5" id="KW-0119">Carbohydrate metabolism</keyword>
<dbReference type="Gene3D" id="2.115.10.20">
    <property type="entry name" value="Glycosyl hydrolase domain, family 43"/>
    <property type="match status" value="1"/>
</dbReference>
<dbReference type="InterPro" id="IPR013148">
    <property type="entry name" value="Glyco_hydro_32_N"/>
</dbReference>
<comment type="subcellular location">
    <subcellularLocation>
        <location evidence="5">Cytoplasm</location>
    </subcellularLocation>
</comment>
<evidence type="ECO:0000256" key="5">
    <source>
        <dbReference type="RuleBase" id="RU365015"/>
    </source>
</evidence>
<dbReference type="PANTHER" id="PTHR43101:SF1">
    <property type="entry name" value="BETA-FRUCTOSIDASE"/>
    <property type="match status" value="1"/>
</dbReference>
<dbReference type="InterPro" id="IPR001362">
    <property type="entry name" value="Glyco_hydro_32"/>
</dbReference>
<dbReference type="EMBL" id="BBSC01000005">
    <property type="protein sequence ID" value="GAM76024.1"/>
    <property type="molecule type" value="Genomic_DNA"/>
</dbReference>
<dbReference type="SUPFAM" id="SSF75005">
    <property type="entry name" value="Arabinanase/levansucrase/invertase"/>
    <property type="match status" value="1"/>
</dbReference>
<dbReference type="Proteomes" id="UP000031666">
    <property type="component" value="Unassembled WGS sequence"/>
</dbReference>
<dbReference type="PANTHER" id="PTHR43101">
    <property type="entry name" value="BETA-FRUCTOSIDASE"/>
    <property type="match status" value="1"/>
</dbReference>
<dbReference type="NCBIfam" id="TIGR01322">
    <property type="entry name" value="scrB_fam"/>
    <property type="match status" value="1"/>
</dbReference>
<dbReference type="Gene3D" id="2.60.120.560">
    <property type="entry name" value="Exo-inulinase, domain 1"/>
    <property type="match status" value="1"/>
</dbReference>
<evidence type="ECO:0000256" key="4">
    <source>
        <dbReference type="RuleBase" id="RU362110"/>
    </source>
</evidence>
<evidence type="ECO:0000256" key="3">
    <source>
        <dbReference type="ARBA" id="ARBA00023295"/>
    </source>
</evidence>
<dbReference type="CDD" id="cd08996">
    <property type="entry name" value="GH32_FFase"/>
    <property type="match status" value="1"/>
</dbReference>
<comment type="catalytic activity">
    <reaction evidence="4">
        <text>Hydrolysis of terminal non-reducing beta-D-fructofuranoside residues in beta-D-fructofuranosides.</text>
        <dbReference type="EC" id="3.2.1.26"/>
    </reaction>
</comment>
<dbReference type="Pfam" id="PF08244">
    <property type="entry name" value="Glyco_hydro_32C"/>
    <property type="match status" value="1"/>
</dbReference>
<dbReference type="InterPro" id="IPR006232">
    <property type="entry name" value="Suc6P_hydrolase"/>
</dbReference>
<reference evidence="8 9" key="2">
    <citation type="submission" date="2015-01" db="EMBL/GenBank/DDBJ databases">
        <authorList>
            <consortium name="NBRP consortium"/>
            <person name="Sawabe T."/>
            <person name="Meirelles P."/>
            <person name="Feng G."/>
            <person name="Sayaka M."/>
            <person name="Hattori M."/>
            <person name="Ohkuma M."/>
        </authorList>
    </citation>
    <scope>NUCLEOTIDE SEQUENCE [LARGE SCALE GENOMIC DNA]</scope>
    <source>
        <strain evidence="9">JCM 19241</strain>
    </source>
</reference>
<dbReference type="InterPro" id="IPR023296">
    <property type="entry name" value="Glyco_hydro_beta-prop_sf"/>
</dbReference>
<feature type="domain" description="Glycosyl hydrolase family 32 N-terminal" evidence="6">
    <location>
        <begin position="28"/>
        <end position="328"/>
    </location>
</feature>
<dbReference type="Pfam" id="PF00251">
    <property type="entry name" value="Glyco_hydro_32N"/>
    <property type="match status" value="1"/>
</dbReference>
<name>A0A0B8QNQ6_9VIBR</name>
<dbReference type="InterPro" id="IPR013189">
    <property type="entry name" value="Glyco_hydro_32_C"/>
</dbReference>
<protein>
    <recommendedName>
        <fullName evidence="4">Sucrose-6-phosphate hydrolase</fullName>
        <ecNumber evidence="4">3.2.1.26</ecNumber>
    </recommendedName>
    <alternativeName>
        <fullName evidence="5">Invertase</fullName>
    </alternativeName>
</protein>
<dbReference type="SMART" id="SM00640">
    <property type="entry name" value="Glyco_32"/>
    <property type="match status" value="1"/>
</dbReference>
<organism evidence="8 9">
    <name type="scientific">Vibrio ishigakensis</name>
    <dbReference type="NCBI Taxonomy" id="1481914"/>
    <lineage>
        <taxon>Bacteria</taxon>
        <taxon>Pseudomonadati</taxon>
        <taxon>Pseudomonadota</taxon>
        <taxon>Gammaproteobacteria</taxon>
        <taxon>Vibrionales</taxon>
        <taxon>Vibrionaceae</taxon>
        <taxon>Vibrio</taxon>
    </lineage>
</organism>
<dbReference type="GO" id="GO:0004564">
    <property type="term" value="F:beta-fructofuranosidase activity"/>
    <property type="evidence" value="ECO:0007669"/>
    <property type="project" value="UniProtKB-EC"/>
</dbReference>
<evidence type="ECO:0000259" key="6">
    <source>
        <dbReference type="Pfam" id="PF00251"/>
    </source>
</evidence>
<dbReference type="EC" id="3.2.1.26" evidence="4"/>
<dbReference type="InterPro" id="IPR051214">
    <property type="entry name" value="GH32_Enzymes"/>
</dbReference>
<comment type="function">
    <text evidence="5">Enables the bacterium to metabolize sucrose as a sole carbon source.</text>
</comment>
<comment type="pathway">
    <text evidence="5">Glycan biosynthesis; sucrose metabolism.</text>
</comment>
<dbReference type="GO" id="GO:0005985">
    <property type="term" value="P:sucrose metabolic process"/>
    <property type="evidence" value="ECO:0007669"/>
    <property type="project" value="UniProtKB-UniPathway"/>
</dbReference>
<gene>
    <name evidence="8" type="ORF">JCM19241_322</name>
</gene>
<feature type="domain" description="Glycosyl hydrolase family 32 C-terminal" evidence="7">
    <location>
        <begin position="331"/>
        <end position="482"/>
    </location>
</feature>
<evidence type="ECO:0000313" key="9">
    <source>
        <dbReference type="Proteomes" id="UP000031666"/>
    </source>
</evidence>
<reference evidence="8 9" key="1">
    <citation type="submission" date="2015-01" db="EMBL/GenBank/DDBJ databases">
        <title>Vibrio sp. C94 JCM 19241 whole genome shotgun sequence.</title>
        <authorList>
            <person name="Sawabe T."/>
            <person name="Meirelles P."/>
            <person name="Feng G."/>
            <person name="Sayaka M."/>
            <person name="Hattori M."/>
            <person name="Ohkuma M."/>
        </authorList>
    </citation>
    <scope>NUCLEOTIDE SEQUENCE [LARGE SCALE GENOMIC DNA]</scope>
    <source>
        <strain evidence="9">JCM 19241</strain>
    </source>
</reference>
<keyword evidence="3 4" id="KW-0326">Glycosidase</keyword>
<dbReference type="SUPFAM" id="SSF49899">
    <property type="entry name" value="Concanavalin A-like lectins/glucanases"/>
    <property type="match status" value="1"/>
</dbReference>